<dbReference type="AlphaFoldDB" id="A0A7U2I200"/>
<accession>A0A7U2I200</accession>
<dbReference type="PANTHER" id="PTHR38111">
    <property type="entry name" value="ZN(2)-C6 FUNGAL-TYPE DOMAIN-CONTAINING PROTEIN-RELATED"/>
    <property type="match status" value="1"/>
</dbReference>
<reference evidence="4" key="1">
    <citation type="journal article" date="2021" name="BMC Genomics">
        <title>Chromosome-level genome assembly and manually-curated proteome of model necrotroph Parastagonospora nodorum Sn15 reveals a genome-wide trove of candidate effector homologs, and redundancy of virulence-related functions within an accessory chromosome.</title>
        <authorList>
            <person name="Bertazzoni S."/>
            <person name="Jones D.A.B."/>
            <person name="Phan H.T."/>
            <person name="Tan K.-C."/>
            <person name="Hane J.K."/>
        </authorList>
    </citation>
    <scope>NUCLEOTIDE SEQUENCE [LARGE SCALE GENOMIC DNA]</scope>
    <source>
        <strain evidence="4">SN15 / ATCC MYA-4574 / FGSC 10173)</strain>
    </source>
</reference>
<dbReference type="InterPro" id="IPR053178">
    <property type="entry name" value="Osmoadaptation_assoc"/>
</dbReference>
<dbReference type="EMBL" id="CP069032">
    <property type="protein sequence ID" value="QRD00396.1"/>
    <property type="molecule type" value="Genomic_DNA"/>
</dbReference>
<feature type="domain" description="Zn(2)-C6 fungal-type" evidence="2">
    <location>
        <begin position="8"/>
        <end position="37"/>
    </location>
</feature>
<dbReference type="InterPro" id="IPR001138">
    <property type="entry name" value="Zn2Cys6_DnaBD"/>
</dbReference>
<evidence type="ECO:0000256" key="1">
    <source>
        <dbReference type="ARBA" id="ARBA00023242"/>
    </source>
</evidence>
<dbReference type="SMART" id="SM00066">
    <property type="entry name" value="GAL4"/>
    <property type="match status" value="1"/>
</dbReference>
<organism evidence="3 4">
    <name type="scientific">Phaeosphaeria nodorum (strain SN15 / ATCC MYA-4574 / FGSC 10173)</name>
    <name type="common">Glume blotch fungus</name>
    <name type="synonym">Parastagonospora nodorum</name>
    <dbReference type="NCBI Taxonomy" id="321614"/>
    <lineage>
        <taxon>Eukaryota</taxon>
        <taxon>Fungi</taxon>
        <taxon>Dikarya</taxon>
        <taxon>Ascomycota</taxon>
        <taxon>Pezizomycotina</taxon>
        <taxon>Dothideomycetes</taxon>
        <taxon>Pleosporomycetidae</taxon>
        <taxon>Pleosporales</taxon>
        <taxon>Pleosporineae</taxon>
        <taxon>Phaeosphaeriaceae</taxon>
        <taxon>Parastagonospora</taxon>
    </lineage>
</organism>
<dbReference type="GO" id="GO:0008270">
    <property type="term" value="F:zinc ion binding"/>
    <property type="evidence" value="ECO:0007669"/>
    <property type="project" value="InterPro"/>
</dbReference>
<dbReference type="GO" id="GO:0000981">
    <property type="term" value="F:DNA-binding transcription factor activity, RNA polymerase II-specific"/>
    <property type="evidence" value="ECO:0007669"/>
    <property type="project" value="InterPro"/>
</dbReference>
<dbReference type="CDD" id="cd00067">
    <property type="entry name" value="GAL4"/>
    <property type="match status" value="1"/>
</dbReference>
<dbReference type="PROSITE" id="PS50048">
    <property type="entry name" value="ZN2_CY6_FUNGAL_2"/>
    <property type="match status" value="1"/>
</dbReference>
<dbReference type="Pfam" id="PF00172">
    <property type="entry name" value="Zn_clus"/>
    <property type="match status" value="1"/>
</dbReference>
<dbReference type="SUPFAM" id="SSF57701">
    <property type="entry name" value="Zn2/Cys6 DNA-binding domain"/>
    <property type="match status" value="1"/>
</dbReference>
<name>A0A7U2I200_PHANO</name>
<evidence type="ECO:0000259" key="2">
    <source>
        <dbReference type="PROSITE" id="PS50048"/>
    </source>
</evidence>
<dbReference type="OrthoDB" id="4491390at2759"/>
<sequence>MRSKQINVCQNCRQHKIGCDGKQPGCTQCKLTGRSCVGYTQELLIVQHKPSSRQKKCTFQKKTEQVQPSSSLLFHDSTPLWPTYEESVAVIVERYIPSDEIPFLSPVSPSRSRICGGWVQALLYVEQTGVGFEQVLLPAVRSLVMSMMITSEESRRQYLYTYGGALRGIRARISRENDSTNSALSLASMCLTLSEVMMPTSSEGSTAHIQGVAGMMQSRGPSAFCDGITHLLFVGFRPLIVLEALMKRRRTFLAADEWRAIPFSTQSPSPMQVLLGQASTIPLLLEEADKADMDVQVIRKSFASALDTLKAWEDDFLSRDDTVYWPVPSAHLKSSVDPQLLPDTCFEFLDVSHANSLSHCWAFQIVCLLQLDAFEEQMCEVQSKETQELDHNRKAGILGLCTQICQGLPYLLQPEMSLYGPLSATFPLRMVSESLKSMPERGLDQSKWCNAIQDRLISKGIMPM</sequence>
<dbReference type="Gene3D" id="4.10.240.10">
    <property type="entry name" value="Zn(2)-C6 fungal-type DNA-binding domain"/>
    <property type="match status" value="1"/>
</dbReference>
<gene>
    <name evidence="3" type="ORF">JI435_072570</name>
</gene>
<dbReference type="PROSITE" id="PS00463">
    <property type="entry name" value="ZN2_CY6_FUNGAL_1"/>
    <property type="match status" value="1"/>
</dbReference>
<keyword evidence="4" id="KW-1185">Reference proteome</keyword>
<protein>
    <recommendedName>
        <fullName evidence="2">Zn(2)-C6 fungal-type domain-containing protein</fullName>
    </recommendedName>
</protein>
<keyword evidence="1" id="KW-0539">Nucleus</keyword>
<proteinExistence type="predicted"/>
<dbReference type="PANTHER" id="PTHR38111:SF9">
    <property type="entry name" value="ZN(2)-C6 FUNGAL-TYPE DOMAIN-CONTAINING PROTEIN"/>
    <property type="match status" value="1"/>
</dbReference>
<evidence type="ECO:0000313" key="4">
    <source>
        <dbReference type="Proteomes" id="UP000663193"/>
    </source>
</evidence>
<evidence type="ECO:0000313" key="3">
    <source>
        <dbReference type="EMBL" id="QRD00396.1"/>
    </source>
</evidence>
<dbReference type="InterPro" id="IPR036864">
    <property type="entry name" value="Zn2-C6_fun-type_DNA-bd_sf"/>
</dbReference>
<dbReference type="VEuPathDB" id="FungiDB:JI435_072570"/>
<dbReference type="Proteomes" id="UP000663193">
    <property type="component" value="Chromosome 10"/>
</dbReference>